<sequence>MVGASKILTVSYGTFSCTLEGFDDSFSTMKAIAEYFRDLAADDRYFGAEPATPDADMLARIAEHEIKKRVEAKVGDNSILLRASEEPTSLPQSEAEHVEQEPVSEQPAPAEAAVPEAPATPSVEQEAEQPRETFAAPEPEIEISEPVAEAPASPFTPAPEGDSESVAAKLQRIRAVVARNQSVVSATPFFEEEEDADVFEAAPQEAAVEELAEVEQPVSEAAPAVEEEPVAEDVFEAEEESYVEDAPAMEDEPAVEETLFVPEEPVSEQLVSEETRQSDEEAESTFNKDAAFDDETFDDEASVEASDLTALLGRVAGGDAAETAQAQPEETASADEDQDLSAFVAADLEDHEDDDAPTAEDEAPLEIMAEEDTEEDAERLEAASAAAQRARARVIKMKSEDFEEAVSSGALEDAVEAEGADVSEAAPDVAETEETPEDDTTVSDLTPEQEAELMQELAEVEKEMEVVPAERSGRAILDSASTEDEASVSRLMEETNSQLDSPETSRRRSAISHLRAAVAATVAERLMGSPKADKPVEDEADAFRADLASVVRPSSRQEARKERGKNRPAPLVLVSAQRIDTDKDSSATSDAGVRPRRVQKSNATLREVDESFGNDSEDGSSEANTNIFAENTSFSEFAEGTDATELPDLLEAAAAYTAFVQGLPHFTRPHVMRLVAQFQGDNQFSREEGLRAFGQLLRQGKILKTKRGQFEIADTTKFKPEARYAG</sequence>
<feature type="region of interest" description="Disordered" evidence="1">
    <location>
        <begin position="407"/>
        <end position="512"/>
    </location>
</feature>
<feature type="region of interest" description="Disordered" evidence="1">
    <location>
        <begin position="319"/>
        <end position="389"/>
    </location>
</feature>
<feature type="region of interest" description="Disordered" evidence="1">
    <location>
        <begin position="545"/>
        <end position="623"/>
    </location>
</feature>
<reference evidence="2 3" key="1">
    <citation type="submission" date="2024-09" db="EMBL/GenBank/DDBJ databases">
        <authorList>
            <person name="Sun Q."/>
            <person name="Mori K."/>
        </authorList>
    </citation>
    <scope>NUCLEOTIDE SEQUENCE [LARGE SCALE GENOMIC DNA]</scope>
    <source>
        <strain evidence="2 3">CECT 8726</strain>
    </source>
</reference>
<feature type="compositionally biased region" description="Low complexity" evidence="1">
    <location>
        <begin position="144"/>
        <end position="153"/>
    </location>
</feature>
<evidence type="ECO:0000313" key="2">
    <source>
        <dbReference type="EMBL" id="MFB9231020.1"/>
    </source>
</evidence>
<feature type="compositionally biased region" description="Acidic residues" evidence="1">
    <location>
        <begin position="225"/>
        <end position="255"/>
    </location>
</feature>
<feature type="compositionally biased region" description="Low complexity" evidence="1">
    <location>
        <begin position="101"/>
        <end position="124"/>
    </location>
</feature>
<feature type="compositionally biased region" description="Acidic residues" evidence="1">
    <location>
        <begin position="292"/>
        <end position="302"/>
    </location>
</feature>
<keyword evidence="3" id="KW-1185">Reference proteome</keyword>
<evidence type="ECO:0008006" key="4">
    <source>
        <dbReference type="Google" id="ProtNLM"/>
    </source>
</evidence>
<feature type="compositionally biased region" description="Acidic residues" evidence="1">
    <location>
        <begin position="347"/>
        <end position="378"/>
    </location>
</feature>
<gene>
    <name evidence="2" type="ORF">ACFFUT_04365</name>
</gene>
<feature type="region of interest" description="Disordered" evidence="1">
    <location>
        <begin position="84"/>
        <end position="167"/>
    </location>
</feature>
<feature type="compositionally biased region" description="Acidic residues" evidence="1">
    <location>
        <begin position="430"/>
        <end position="453"/>
    </location>
</feature>
<evidence type="ECO:0000256" key="1">
    <source>
        <dbReference type="SAM" id="MobiDB-lite"/>
    </source>
</evidence>
<feature type="region of interest" description="Disordered" evidence="1">
    <location>
        <begin position="214"/>
        <end position="304"/>
    </location>
</feature>
<feature type="compositionally biased region" description="Low complexity" evidence="1">
    <location>
        <begin position="320"/>
        <end position="331"/>
    </location>
</feature>
<comment type="caution">
    <text evidence="2">The sequence shown here is derived from an EMBL/GenBank/DDBJ whole genome shotgun (WGS) entry which is preliminary data.</text>
</comment>
<dbReference type="RefSeq" id="WP_213890606.1">
    <property type="nucleotide sequence ID" value="NZ_JAGFNU010000012.1"/>
</dbReference>
<proteinExistence type="predicted"/>
<feature type="compositionally biased region" description="Acidic residues" evidence="1">
    <location>
        <begin position="610"/>
        <end position="620"/>
    </location>
</feature>
<dbReference type="PROSITE" id="PS51257">
    <property type="entry name" value="PROKAR_LIPOPROTEIN"/>
    <property type="match status" value="1"/>
</dbReference>
<dbReference type="EMBL" id="JBHMEA010000009">
    <property type="protein sequence ID" value="MFB9231020.1"/>
    <property type="molecule type" value="Genomic_DNA"/>
</dbReference>
<protein>
    <recommendedName>
        <fullName evidence="4">Lipoprotein</fullName>
    </recommendedName>
</protein>
<dbReference type="Proteomes" id="UP001589683">
    <property type="component" value="Unassembled WGS sequence"/>
</dbReference>
<feature type="compositionally biased region" description="Low complexity" evidence="1">
    <location>
        <begin position="214"/>
        <end position="224"/>
    </location>
</feature>
<evidence type="ECO:0000313" key="3">
    <source>
        <dbReference type="Proteomes" id="UP001589683"/>
    </source>
</evidence>
<organism evidence="2 3">
    <name type="scientific">Pseudohalocynthiibacter aestuariivivens</name>
    <dbReference type="NCBI Taxonomy" id="1591409"/>
    <lineage>
        <taxon>Bacteria</taxon>
        <taxon>Pseudomonadati</taxon>
        <taxon>Pseudomonadota</taxon>
        <taxon>Alphaproteobacteria</taxon>
        <taxon>Rhodobacterales</taxon>
        <taxon>Paracoccaceae</taxon>
        <taxon>Pseudohalocynthiibacter</taxon>
    </lineage>
</organism>
<name>A0ABV5JD30_9RHOB</name>
<accession>A0ABV5JD30</accession>